<proteinExistence type="predicted"/>
<dbReference type="EMBL" id="CAXAMM010040696">
    <property type="protein sequence ID" value="CAK9094822.1"/>
    <property type="molecule type" value="Genomic_DNA"/>
</dbReference>
<evidence type="ECO:0000313" key="2">
    <source>
        <dbReference type="Proteomes" id="UP001642464"/>
    </source>
</evidence>
<evidence type="ECO:0000313" key="1">
    <source>
        <dbReference type="EMBL" id="CAK9094822.1"/>
    </source>
</evidence>
<dbReference type="Proteomes" id="UP001642464">
    <property type="component" value="Unassembled WGS sequence"/>
</dbReference>
<reference evidence="1 2" key="1">
    <citation type="submission" date="2024-02" db="EMBL/GenBank/DDBJ databases">
        <authorList>
            <person name="Chen Y."/>
            <person name="Shah S."/>
            <person name="Dougan E. K."/>
            <person name="Thang M."/>
            <person name="Chan C."/>
        </authorList>
    </citation>
    <scope>NUCLEOTIDE SEQUENCE [LARGE SCALE GENOMIC DNA]</scope>
</reference>
<comment type="caution">
    <text evidence="1">The sequence shown here is derived from an EMBL/GenBank/DDBJ whole genome shotgun (WGS) entry which is preliminary data.</text>
</comment>
<accession>A0ABP0R6U7</accession>
<name>A0ABP0R6U7_9DINO</name>
<protein>
    <submittedName>
        <fullName evidence="1">Uncharacterized protein</fullName>
    </submittedName>
</protein>
<gene>
    <name evidence="1" type="ORF">SCF082_LOCUS44555</name>
</gene>
<organism evidence="1 2">
    <name type="scientific">Durusdinium trenchii</name>
    <dbReference type="NCBI Taxonomy" id="1381693"/>
    <lineage>
        <taxon>Eukaryota</taxon>
        <taxon>Sar</taxon>
        <taxon>Alveolata</taxon>
        <taxon>Dinophyceae</taxon>
        <taxon>Suessiales</taxon>
        <taxon>Symbiodiniaceae</taxon>
        <taxon>Durusdinium</taxon>
    </lineage>
</organism>
<keyword evidence="2" id="KW-1185">Reference proteome</keyword>
<sequence length="171" mass="18358">MASMHLAATSERRRPARLLQIGLAAVGVLCTLRGASFLLPKSVDRRSFLGLALGATASLSLEPVSAQQFPFGQFPSDWFGYYSDPNHPGCTRKIEQEDFGPMVVIGTDGNPGCLGAGRPTAWRITPKFTPGSDTLVFDFSSKGGPANVEGKWDGTGIVFPDGNKWKRTIGR</sequence>